<evidence type="ECO:0000256" key="11">
    <source>
        <dbReference type="ARBA" id="ARBA00023136"/>
    </source>
</evidence>
<evidence type="ECO:0000256" key="5">
    <source>
        <dbReference type="ARBA" id="ARBA00022490"/>
    </source>
</evidence>
<organism evidence="25 26">
    <name type="scientific">Mycolicibacterium boenickei</name>
    <dbReference type="NCBI Taxonomy" id="146017"/>
    <lineage>
        <taxon>Bacteria</taxon>
        <taxon>Bacillati</taxon>
        <taxon>Actinomycetota</taxon>
        <taxon>Actinomycetes</taxon>
        <taxon>Mycobacteriales</taxon>
        <taxon>Mycobacteriaceae</taxon>
        <taxon>Mycolicibacterium</taxon>
    </lineage>
</organism>
<protein>
    <recommendedName>
        <fullName evidence="17">Acyl-coenzyme A thioesterase THEM4</fullName>
        <ecNumber evidence="16">3.1.2.2</ecNumber>
    </recommendedName>
    <alternativeName>
        <fullName evidence="18">Thioesterase superfamily member 4</fullName>
    </alternativeName>
</protein>
<feature type="domain" description="Thioesterase" evidence="24">
    <location>
        <begin position="142"/>
        <end position="202"/>
    </location>
</feature>
<dbReference type="EC" id="3.1.2.2" evidence="16"/>
<keyword evidence="9" id="KW-0809">Transit peptide</keyword>
<comment type="similarity">
    <text evidence="15">Belongs to the THEM4/THEM5 thioesterase family.</text>
</comment>
<evidence type="ECO:0000256" key="8">
    <source>
        <dbReference type="ARBA" id="ARBA00022832"/>
    </source>
</evidence>
<sequence>MAGNLCCSIAVTTVASPTGDSIPQRSEGLSVNSETQVPQALYESLTESVRRLVDATIRSQARLDGIASAKQKIDAAADELSQSLMPGSFGVQQAVDGQSLAWGNAVIGLRNALAPPLVVHHDPDGRVWADVTLGAAYEGPAGHVHGGICALLLDHVLGATAHQPGRPAVTGTLTLRYEAGTRLGPVHAEAYIDRIEGVKTFAVGHLSTSEGVTVRAEGVFIHPRRPAQ</sequence>
<keyword evidence="6" id="KW-0053">Apoptosis</keyword>
<evidence type="ECO:0000256" key="22">
    <source>
        <dbReference type="ARBA" id="ARBA00048074"/>
    </source>
</evidence>
<comment type="catalytic activity">
    <reaction evidence="13">
        <text>(5Z,8Z,11Z,14Z)-eicosatetraenoyl-CoA + H2O = (5Z,8Z,11Z,14Z)-eicosatetraenoate + CoA + H(+)</text>
        <dbReference type="Rhea" id="RHEA:40151"/>
        <dbReference type="ChEBI" id="CHEBI:15377"/>
        <dbReference type="ChEBI" id="CHEBI:15378"/>
        <dbReference type="ChEBI" id="CHEBI:32395"/>
        <dbReference type="ChEBI" id="CHEBI:57287"/>
        <dbReference type="ChEBI" id="CHEBI:57368"/>
    </reaction>
    <physiologicalReaction direction="left-to-right" evidence="13">
        <dbReference type="Rhea" id="RHEA:40152"/>
    </physiologicalReaction>
</comment>
<evidence type="ECO:0000256" key="21">
    <source>
        <dbReference type="ARBA" id="ARBA00047969"/>
    </source>
</evidence>
<keyword evidence="10" id="KW-0443">Lipid metabolism</keyword>
<evidence type="ECO:0000256" key="20">
    <source>
        <dbReference type="ARBA" id="ARBA00047734"/>
    </source>
</evidence>
<dbReference type="InterPro" id="IPR006683">
    <property type="entry name" value="Thioestr_dom"/>
</dbReference>
<evidence type="ECO:0000256" key="1">
    <source>
        <dbReference type="ARBA" id="ARBA00004170"/>
    </source>
</evidence>
<evidence type="ECO:0000256" key="12">
    <source>
        <dbReference type="ARBA" id="ARBA00023273"/>
    </source>
</evidence>
<dbReference type="AlphaFoldDB" id="A0AAX2ZZG5"/>
<evidence type="ECO:0000313" key="26">
    <source>
        <dbReference type="Proteomes" id="UP001162885"/>
    </source>
</evidence>
<dbReference type="EMBL" id="CP060016">
    <property type="protein sequence ID" value="UNC00553.1"/>
    <property type="molecule type" value="Genomic_DNA"/>
</dbReference>
<dbReference type="GO" id="GO:0016020">
    <property type="term" value="C:membrane"/>
    <property type="evidence" value="ECO:0007669"/>
    <property type="project" value="UniProtKB-SubCell"/>
</dbReference>
<comment type="catalytic activity">
    <reaction evidence="22">
        <text>dodecanoyl-CoA + H2O = dodecanoate + CoA + H(+)</text>
        <dbReference type="Rhea" id="RHEA:30135"/>
        <dbReference type="ChEBI" id="CHEBI:15377"/>
        <dbReference type="ChEBI" id="CHEBI:15378"/>
        <dbReference type="ChEBI" id="CHEBI:18262"/>
        <dbReference type="ChEBI" id="CHEBI:57287"/>
        <dbReference type="ChEBI" id="CHEBI:57375"/>
    </reaction>
    <physiologicalReaction direction="left-to-right" evidence="22">
        <dbReference type="Rhea" id="RHEA:30136"/>
    </physiologicalReaction>
</comment>
<evidence type="ECO:0000259" key="24">
    <source>
        <dbReference type="Pfam" id="PF03061"/>
    </source>
</evidence>
<reference evidence="25 26" key="1">
    <citation type="journal article" date="2022" name="BMC Genomics">
        <title>Comparative genome analysis of mycobacteria focusing on tRNA and non-coding RNA.</title>
        <authorList>
            <person name="Behra P.R.K."/>
            <person name="Pettersson B.M.F."/>
            <person name="Ramesh M."/>
            <person name="Das S."/>
            <person name="Dasgupta S."/>
            <person name="Kirsebom L.A."/>
        </authorList>
    </citation>
    <scope>NUCLEOTIDE SEQUENCE [LARGE SCALE GENOMIC DNA]</scope>
    <source>
        <strain evidence="25 26">DSM 44677</strain>
    </source>
</reference>
<evidence type="ECO:0000256" key="13">
    <source>
        <dbReference type="ARBA" id="ARBA00035852"/>
    </source>
</evidence>
<dbReference type="GO" id="GO:0016787">
    <property type="term" value="F:hydrolase activity"/>
    <property type="evidence" value="ECO:0007669"/>
    <property type="project" value="UniProtKB-KW"/>
</dbReference>
<comment type="catalytic activity">
    <reaction evidence="20">
        <text>hexadecanoyl-CoA + H2O = hexadecanoate + CoA + H(+)</text>
        <dbReference type="Rhea" id="RHEA:16645"/>
        <dbReference type="ChEBI" id="CHEBI:7896"/>
        <dbReference type="ChEBI" id="CHEBI:15377"/>
        <dbReference type="ChEBI" id="CHEBI:15378"/>
        <dbReference type="ChEBI" id="CHEBI:57287"/>
        <dbReference type="ChEBI" id="CHEBI:57379"/>
        <dbReference type="EC" id="3.1.2.2"/>
    </reaction>
    <physiologicalReaction direction="left-to-right" evidence="20">
        <dbReference type="Rhea" id="RHEA:16646"/>
    </physiologicalReaction>
</comment>
<keyword evidence="5" id="KW-0963">Cytoplasm</keyword>
<keyword evidence="7" id="KW-0378">Hydrolase</keyword>
<evidence type="ECO:0000256" key="4">
    <source>
        <dbReference type="ARBA" id="ARBA00022475"/>
    </source>
</evidence>
<dbReference type="Proteomes" id="UP001162885">
    <property type="component" value="Chromosome"/>
</dbReference>
<dbReference type="GO" id="GO:0005737">
    <property type="term" value="C:cytoplasm"/>
    <property type="evidence" value="ECO:0007669"/>
    <property type="project" value="UniProtKB-SubCell"/>
</dbReference>
<evidence type="ECO:0000256" key="16">
    <source>
        <dbReference type="ARBA" id="ARBA00038848"/>
    </source>
</evidence>
<name>A0AAX2ZZG5_9MYCO</name>
<keyword evidence="12" id="KW-0966">Cell projection</keyword>
<dbReference type="InterPro" id="IPR029069">
    <property type="entry name" value="HotDog_dom_sf"/>
</dbReference>
<accession>A0AAX2ZZG5</accession>
<evidence type="ECO:0000313" key="25">
    <source>
        <dbReference type="EMBL" id="UNC00553.1"/>
    </source>
</evidence>
<evidence type="ECO:0000256" key="19">
    <source>
        <dbReference type="ARBA" id="ARBA00047588"/>
    </source>
</evidence>
<evidence type="ECO:0000256" key="10">
    <source>
        <dbReference type="ARBA" id="ARBA00023098"/>
    </source>
</evidence>
<comment type="subcellular location">
    <subcellularLocation>
        <location evidence="3">Cell projection</location>
        <location evidence="3">Ruffle membrane</location>
    </subcellularLocation>
    <subcellularLocation>
        <location evidence="2">Cytoplasm</location>
    </subcellularLocation>
    <subcellularLocation>
        <location evidence="1">Membrane</location>
        <topology evidence="1">Peripheral membrane protein</topology>
    </subcellularLocation>
</comment>
<dbReference type="InterPro" id="IPR052365">
    <property type="entry name" value="THEM4/THEM5_acyl-CoA_thioest"/>
</dbReference>
<comment type="catalytic activity">
    <reaction evidence="23">
        <text>tetradecanoyl-CoA + H2O = tetradecanoate + CoA + H(+)</text>
        <dbReference type="Rhea" id="RHEA:40119"/>
        <dbReference type="ChEBI" id="CHEBI:15377"/>
        <dbReference type="ChEBI" id="CHEBI:15378"/>
        <dbReference type="ChEBI" id="CHEBI:30807"/>
        <dbReference type="ChEBI" id="CHEBI:57287"/>
        <dbReference type="ChEBI" id="CHEBI:57385"/>
    </reaction>
    <physiologicalReaction direction="left-to-right" evidence="23">
        <dbReference type="Rhea" id="RHEA:40120"/>
    </physiologicalReaction>
</comment>
<dbReference type="Pfam" id="PF03061">
    <property type="entry name" value="4HBT"/>
    <property type="match status" value="1"/>
</dbReference>
<evidence type="ECO:0000256" key="14">
    <source>
        <dbReference type="ARBA" id="ARBA00037002"/>
    </source>
</evidence>
<gene>
    <name evidence="25" type="ORF">H5U98_03670</name>
</gene>
<comment type="catalytic activity">
    <reaction evidence="21">
        <text>decanoyl-CoA + H2O = decanoate + CoA + H(+)</text>
        <dbReference type="Rhea" id="RHEA:40059"/>
        <dbReference type="ChEBI" id="CHEBI:15377"/>
        <dbReference type="ChEBI" id="CHEBI:15378"/>
        <dbReference type="ChEBI" id="CHEBI:27689"/>
        <dbReference type="ChEBI" id="CHEBI:57287"/>
        <dbReference type="ChEBI" id="CHEBI:61430"/>
    </reaction>
    <physiologicalReaction direction="left-to-right" evidence="21">
        <dbReference type="Rhea" id="RHEA:40060"/>
    </physiologicalReaction>
</comment>
<evidence type="ECO:0000256" key="7">
    <source>
        <dbReference type="ARBA" id="ARBA00022801"/>
    </source>
</evidence>
<dbReference type="Gene3D" id="3.10.129.10">
    <property type="entry name" value="Hotdog Thioesterase"/>
    <property type="match status" value="1"/>
</dbReference>
<comment type="catalytic activity">
    <reaction evidence="19">
        <text>octanoyl-CoA + H2O = octanoate + CoA + H(+)</text>
        <dbReference type="Rhea" id="RHEA:30143"/>
        <dbReference type="ChEBI" id="CHEBI:15377"/>
        <dbReference type="ChEBI" id="CHEBI:15378"/>
        <dbReference type="ChEBI" id="CHEBI:25646"/>
        <dbReference type="ChEBI" id="CHEBI:57287"/>
        <dbReference type="ChEBI" id="CHEBI:57386"/>
    </reaction>
    <physiologicalReaction direction="left-to-right" evidence="19">
        <dbReference type="Rhea" id="RHEA:30144"/>
    </physiologicalReaction>
</comment>
<keyword evidence="8" id="KW-0276">Fatty acid metabolism</keyword>
<evidence type="ECO:0000256" key="3">
    <source>
        <dbReference type="ARBA" id="ARBA00004632"/>
    </source>
</evidence>
<dbReference type="PANTHER" id="PTHR12418:SF19">
    <property type="entry name" value="ACYL-COENZYME A THIOESTERASE THEM4"/>
    <property type="match status" value="1"/>
</dbReference>
<dbReference type="GO" id="GO:0006631">
    <property type="term" value="P:fatty acid metabolic process"/>
    <property type="evidence" value="ECO:0007669"/>
    <property type="project" value="UniProtKB-KW"/>
</dbReference>
<evidence type="ECO:0000256" key="6">
    <source>
        <dbReference type="ARBA" id="ARBA00022703"/>
    </source>
</evidence>
<evidence type="ECO:0000256" key="2">
    <source>
        <dbReference type="ARBA" id="ARBA00004496"/>
    </source>
</evidence>
<evidence type="ECO:0000256" key="17">
    <source>
        <dbReference type="ARBA" id="ARBA00040123"/>
    </source>
</evidence>
<dbReference type="SUPFAM" id="SSF54637">
    <property type="entry name" value="Thioesterase/thiol ester dehydrase-isomerase"/>
    <property type="match status" value="1"/>
</dbReference>
<dbReference type="PANTHER" id="PTHR12418">
    <property type="entry name" value="ACYL-COENZYME A THIOESTERASE THEM4"/>
    <property type="match status" value="1"/>
</dbReference>
<evidence type="ECO:0000256" key="15">
    <source>
        <dbReference type="ARBA" id="ARBA00038456"/>
    </source>
</evidence>
<keyword evidence="11" id="KW-0472">Membrane</keyword>
<keyword evidence="4" id="KW-1003">Cell membrane</keyword>
<dbReference type="CDD" id="cd03443">
    <property type="entry name" value="PaaI_thioesterase"/>
    <property type="match status" value="1"/>
</dbReference>
<evidence type="ECO:0000256" key="9">
    <source>
        <dbReference type="ARBA" id="ARBA00022946"/>
    </source>
</evidence>
<proteinExistence type="inferred from homology"/>
<evidence type="ECO:0000256" key="23">
    <source>
        <dbReference type="ARBA" id="ARBA00048180"/>
    </source>
</evidence>
<evidence type="ECO:0000256" key="18">
    <source>
        <dbReference type="ARBA" id="ARBA00043210"/>
    </source>
</evidence>
<comment type="catalytic activity">
    <reaction evidence="14">
        <text>(9Z)-octadecenoyl-CoA + H2O = (9Z)-octadecenoate + CoA + H(+)</text>
        <dbReference type="Rhea" id="RHEA:40139"/>
        <dbReference type="ChEBI" id="CHEBI:15377"/>
        <dbReference type="ChEBI" id="CHEBI:15378"/>
        <dbReference type="ChEBI" id="CHEBI:30823"/>
        <dbReference type="ChEBI" id="CHEBI:57287"/>
        <dbReference type="ChEBI" id="CHEBI:57387"/>
    </reaction>
    <physiologicalReaction direction="left-to-right" evidence="14">
        <dbReference type="Rhea" id="RHEA:40140"/>
    </physiologicalReaction>
</comment>